<feature type="domain" description="Pilus formation protein N-terminal" evidence="3">
    <location>
        <begin position="2"/>
        <end position="66"/>
    </location>
</feature>
<organism evidence="4 5">
    <name type="scientific">Shewanella sairae</name>
    <dbReference type="NCBI Taxonomy" id="190310"/>
    <lineage>
        <taxon>Bacteria</taxon>
        <taxon>Pseudomonadati</taxon>
        <taxon>Pseudomonadota</taxon>
        <taxon>Gammaproteobacteria</taxon>
        <taxon>Alteromonadales</taxon>
        <taxon>Shewanellaceae</taxon>
        <taxon>Shewanella</taxon>
    </lineage>
</organism>
<keyword evidence="5" id="KW-1185">Reference proteome</keyword>
<dbReference type="Pfam" id="PF00263">
    <property type="entry name" value="Secretin"/>
    <property type="match status" value="1"/>
</dbReference>
<dbReference type="InterPro" id="IPR004846">
    <property type="entry name" value="T2SS/T3SS_dom"/>
</dbReference>
<reference evidence="4" key="1">
    <citation type="submission" date="2021-05" db="EMBL/GenBank/DDBJ databases">
        <title>Molecular characterization for Shewanella algae harboring chromosomal blaOXA-55-like strains isolated from clinical and environment sample.</title>
        <authorList>
            <person name="Ohama Y."/>
            <person name="Aoki K."/>
            <person name="Harada S."/>
            <person name="Moriya K."/>
            <person name="Ishii Y."/>
            <person name="Tateda K."/>
        </authorList>
    </citation>
    <scope>NUCLEOTIDE SEQUENCE</scope>
    <source>
        <strain evidence="4">JCM 11563</strain>
    </source>
</reference>
<comment type="similarity">
    <text evidence="1">Belongs to the bacterial secretin family.</text>
</comment>
<evidence type="ECO:0000259" key="3">
    <source>
        <dbReference type="Pfam" id="PF13629"/>
    </source>
</evidence>
<name>A0ABQ4PQN5_9GAMM</name>
<evidence type="ECO:0000313" key="4">
    <source>
        <dbReference type="EMBL" id="GIU51361.1"/>
    </source>
</evidence>
<proteinExistence type="inferred from homology"/>
<sequence>MLSKGEAKTIYLSSPAETVFISAPRIADYKIISPKTIVVYGGDFGTSSIVAFDSTGREVYKNSIIVNMNTDLISDIVKSKFPNEDIKITNASDTVILDGVVSSYLVKNEIYNVVGLLLNKNSERSYYKVEHTDEAKGWGDDDLEYTERYYFDGILNNLKVISINQINVKITLAEVSSAFLTNLGVTYGSDAGQGVFTNNLLDFSAQNIVASIAAIGDESIGKVLAEPNLTVFSGEQASFLVGGELPIAVQNKDSITIEYKEYGVLLSMVAKVVDKNNIRLTLEPEVSSFDELYKTTGTSMNVPAFKTRRAQTTVQLKDGQSFILGGLLSSQNLEQVSKIPFLGDIPLLGGLFRNTGSKGIKTELIIVATVNLVEPVAPESVRLPKLRPTSEVQRLLLLDFSNKQTSPELVDIINNGGFN</sequence>
<evidence type="ECO:0000259" key="2">
    <source>
        <dbReference type="Pfam" id="PF00263"/>
    </source>
</evidence>
<dbReference type="PRINTS" id="PR00811">
    <property type="entry name" value="BCTERIALGSPD"/>
</dbReference>
<dbReference type="PANTHER" id="PTHR30332">
    <property type="entry name" value="PROBABLE GENERAL SECRETION PATHWAY PROTEIN D"/>
    <property type="match status" value="1"/>
</dbReference>
<dbReference type="PRINTS" id="PR01032">
    <property type="entry name" value="PHAGEIV"/>
</dbReference>
<dbReference type="EMBL" id="BPEY01000114">
    <property type="protein sequence ID" value="GIU51361.1"/>
    <property type="molecule type" value="Genomic_DNA"/>
</dbReference>
<evidence type="ECO:0000313" key="5">
    <source>
        <dbReference type="Proteomes" id="UP000887104"/>
    </source>
</evidence>
<dbReference type="InterPro" id="IPR032789">
    <property type="entry name" value="T2SS-T3SS_pil_N"/>
</dbReference>
<gene>
    <name evidence="4" type="ORF">TUM4438_40720</name>
</gene>
<dbReference type="InterPro" id="IPR050810">
    <property type="entry name" value="Bact_Secretion_Sys_Channel"/>
</dbReference>
<accession>A0ABQ4PQN5</accession>
<dbReference type="PANTHER" id="PTHR30332:SF17">
    <property type="entry name" value="TYPE IV PILIATION SYSTEM PROTEIN DR_0774-RELATED"/>
    <property type="match status" value="1"/>
</dbReference>
<protein>
    <submittedName>
        <fullName evidence="4">General secretion pathway protein GspD</fullName>
    </submittedName>
</protein>
<dbReference type="Pfam" id="PF13629">
    <property type="entry name" value="T2SS-T3SS_pil_N"/>
    <property type="match status" value="1"/>
</dbReference>
<dbReference type="InterPro" id="IPR001775">
    <property type="entry name" value="GspD/PilQ"/>
</dbReference>
<comment type="caution">
    <text evidence="4">The sequence shown here is derived from an EMBL/GenBank/DDBJ whole genome shotgun (WGS) entry which is preliminary data.</text>
</comment>
<evidence type="ECO:0000256" key="1">
    <source>
        <dbReference type="RuleBase" id="RU004003"/>
    </source>
</evidence>
<dbReference type="Proteomes" id="UP000887104">
    <property type="component" value="Unassembled WGS sequence"/>
</dbReference>
<feature type="domain" description="Type II/III secretion system secretin-like" evidence="2">
    <location>
        <begin position="218"/>
        <end position="373"/>
    </location>
</feature>